<keyword evidence="5" id="KW-1185">Reference proteome</keyword>
<sequence length="305" mass="34026">MEPFKTTIEHLQQSLVDDFKRWAPNEGATVSQVPGLSFHRHLSPTAPHVGIMEASLSLVITGRKRVVLGNNTYDYGSTHFLITSIDLPVTAWVTHASPIEPYLGTLLRIDLSVVRTLTSEIKSKKLGEATPLGIASATVTPDILEALFRLCRLTERPNEIELFAEPIKREIIYRLITSSVGSRLVALASKDGASSGVVRVLNWLRQNFRERRSTDDLADIARMGVSTFHRHFKAITDMSPVQYRKHLQLNEARRLMIVTGLDAASAAYDVGYESPAQFSREYRREFGQPPISSVVSLRRSVQSGD</sequence>
<dbReference type="Pfam" id="PF12833">
    <property type="entry name" value="HTH_18"/>
    <property type="match status" value="1"/>
</dbReference>
<evidence type="ECO:0000256" key="2">
    <source>
        <dbReference type="ARBA" id="ARBA00023163"/>
    </source>
</evidence>
<dbReference type="RefSeq" id="WP_136559277.1">
    <property type="nucleotide sequence ID" value="NZ_STGT01000004.1"/>
</dbReference>
<dbReference type="Proteomes" id="UP000309667">
    <property type="component" value="Unassembled WGS sequence"/>
</dbReference>
<dbReference type="PROSITE" id="PS01124">
    <property type="entry name" value="HTH_ARAC_FAMILY_2"/>
    <property type="match status" value="1"/>
</dbReference>
<name>A0ABY2QR96_9HYPH</name>
<proteinExistence type="predicted"/>
<protein>
    <submittedName>
        <fullName evidence="4">AraC family transcriptional regulator</fullName>
    </submittedName>
</protein>
<comment type="caution">
    <text evidence="4">The sequence shown here is derived from an EMBL/GenBank/DDBJ whole genome shotgun (WGS) entry which is preliminary data.</text>
</comment>
<dbReference type="Pfam" id="PF06719">
    <property type="entry name" value="AraC_N"/>
    <property type="match status" value="1"/>
</dbReference>
<dbReference type="EMBL" id="STGT01000004">
    <property type="protein sequence ID" value="THV12483.1"/>
    <property type="molecule type" value="Genomic_DNA"/>
</dbReference>
<dbReference type="SUPFAM" id="SSF46689">
    <property type="entry name" value="Homeodomain-like"/>
    <property type="match status" value="2"/>
</dbReference>
<reference evidence="4 5" key="1">
    <citation type="submission" date="2019-04" db="EMBL/GenBank/DDBJ databases">
        <title>Genome sequence of strain 7209-2.</title>
        <authorList>
            <person name="Gao J."/>
            <person name="Sun J."/>
        </authorList>
    </citation>
    <scope>NUCLEOTIDE SEQUENCE [LARGE SCALE GENOMIC DNA]</scope>
    <source>
        <strain evidence="4 5">7209-2</strain>
    </source>
</reference>
<gene>
    <name evidence="4" type="ORF">E9677_17095</name>
</gene>
<feature type="domain" description="HTH araC/xylS-type" evidence="3">
    <location>
        <begin position="198"/>
        <end position="296"/>
    </location>
</feature>
<dbReference type="PANTHER" id="PTHR43436">
    <property type="entry name" value="ARAC-FAMILY TRANSCRIPTIONAL REGULATOR"/>
    <property type="match status" value="1"/>
</dbReference>
<evidence type="ECO:0000313" key="4">
    <source>
        <dbReference type="EMBL" id="THV12483.1"/>
    </source>
</evidence>
<dbReference type="InterPro" id="IPR009057">
    <property type="entry name" value="Homeodomain-like_sf"/>
</dbReference>
<dbReference type="InterPro" id="IPR009594">
    <property type="entry name" value="Tscrpt_reg_HTH_AraC_N"/>
</dbReference>
<evidence type="ECO:0000256" key="1">
    <source>
        <dbReference type="ARBA" id="ARBA00023015"/>
    </source>
</evidence>
<evidence type="ECO:0000313" key="5">
    <source>
        <dbReference type="Proteomes" id="UP000309667"/>
    </source>
</evidence>
<dbReference type="InterPro" id="IPR018060">
    <property type="entry name" value="HTH_AraC"/>
</dbReference>
<accession>A0ABY2QR96</accession>
<evidence type="ECO:0000259" key="3">
    <source>
        <dbReference type="PROSITE" id="PS01124"/>
    </source>
</evidence>
<organism evidence="4 5">
    <name type="scientific">Rhizobium rhizophilum</name>
    <dbReference type="NCBI Taxonomy" id="1850373"/>
    <lineage>
        <taxon>Bacteria</taxon>
        <taxon>Pseudomonadati</taxon>
        <taxon>Pseudomonadota</taxon>
        <taxon>Alphaproteobacteria</taxon>
        <taxon>Hyphomicrobiales</taxon>
        <taxon>Rhizobiaceae</taxon>
        <taxon>Rhizobium/Agrobacterium group</taxon>
        <taxon>Rhizobium</taxon>
    </lineage>
</organism>
<keyword evidence="2" id="KW-0804">Transcription</keyword>
<dbReference type="PANTHER" id="PTHR43436:SF1">
    <property type="entry name" value="TRANSCRIPTIONAL REGULATORY PROTEIN"/>
    <property type="match status" value="1"/>
</dbReference>
<dbReference type="SMART" id="SM00342">
    <property type="entry name" value="HTH_ARAC"/>
    <property type="match status" value="1"/>
</dbReference>
<keyword evidence="1" id="KW-0805">Transcription regulation</keyword>
<dbReference type="Gene3D" id="1.10.10.60">
    <property type="entry name" value="Homeodomain-like"/>
    <property type="match status" value="1"/>
</dbReference>